<comment type="caution">
    <text evidence="1">The sequence shown here is derived from an EMBL/GenBank/DDBJ whole genome shotgun (WGS) entry which is preliminary data.</text>
</comment>
<name>A0AAD4LT51_9AGAM</name>
<dbReference type="Proteomes" id="UP001201163">
    <property type="component" value="Unassembled WGS sequence"/>
</dbReference>
<sequence length="386" mass="43051">MGGKAFLSLLPDTTFPRLAPAIYASSKSSLLPRLTPLFQYVGVPHEAPEKQDYGDIDFVVACPNASIGHEEIKNALGANVCIPSAQSDGRGTHHFAMRLADLVPSQPAGANEQATAEASDVYVQVDVNIRKDAQDWKNIMFFHAYGDLGMIMGRLAASVGLHLGELGLKVSSQALVPTYSPTFELSTSMPDIMSFFGLSMDRWEAGFATQHETFEWIASSRFYVPCQISIPASRAKSRSNRSMYQAYFHWNDARAKATAQNDGLSLQKQETNDTETIIRQEALVFFGKQEEHNALAQENERRLRVKAMWNGRKVGEWTSWSGRLVGRLMKFMRQSVGEQKIGEMTEEELKQHVLQAKETIELQLAQEQQARESVQADVNVNTSDLE</sequence>
<evidence type="ECO:0000313" key="2">
    <source>
        <dbReference type="Proteomes" id="UP001201163"/>
    </source>
</evidence>
<keyword evidence="2" id="KW-1185">Reference proteome</keyword>
<dbReference type="AlphaFoldDB" id="A0AAD4LT51"/>
<proteinExistence type="predicted"/>
<evidence type="ECO:0000313" key="1">
    <source>
        <dbReference type="EMBL" id="KAH8998573.1"/>
    </source>
</evidence>
<dbReference type="EMBL" id="JAKELL010000005">
    <property type="protein sequence ID" value="KAH8998573.1"/>
    <property type="molecule type" value="Genomic_DNA"/>
</dbReference>
<gene>
    <name evidence="1" type="ORF">EDB92DRAFT_1835959</name>
</gene>
<organism evidence="1 2">
    <name type="scientific">Lactarius akahatsu</name>
    <dbReference type="NCBI Taxonomy" id="416441"/>
    <lineage>
        <taxon>Eukaryota</taxon>
        <taxon>Fungi</taxon>
        <taxon>Dikarya</taxon>
        <taxon>Basidiomycota</taxon>
        <taxon>Agaricomycotina</taxon>
        <taxon>Agaricomycetes</taxon>
        <taxon>Russulales</taxon>
        <taxon>Russulaceae</taxon>
        <taxon>Lactarius</taxon>
    </lineage>
</organism>
<reference evidence="1" key="1">
    <citation type="submission" date="2022-01" db="EMBL/GenBank/DDBJ databases">
        <title>Comparative genomics reveals a dynamic genome evolution in the ectomycorrhizal milk-cap (Lactarius) mushrooms.</title>
        <authorList>
            <consortium name="DOE Joint Genome Institute"/>
            <person name="Lebreton A."/>
            <person name="Tang N."/>
            <person name="Kuo A."/>
            <person name="LaButti K."/>
            <person name="Drula E."/>
            <person name="Barry K."/>
            <person name="Clum A."/>
            <person name="Lipzen A."/>
            <person name="Mousain D."/>
            <person name="Ng V."/>
            <person name="Wang R."/>
            <person name="Wang X."/>
            <person name="Dai Y."/>
            <person name="Henrissat B."/>
            <person name="Grigoriev I.V."/>
            <person name="Guerin-Laguette A."/>
            <person name="Yu F."/>
            <person name="Martin F.M."/>
        </authorList>
    </citation>
    <scope>NUCLEOTIDE SEQUENCE</scope>
    <source>
        <strain evidence="1">QP</strain>
    </source>
</reference>
<protein>
    <submittedName>
        <fullName evidence="1">Uncharacterized protein</fullName>
    </submittedName>
</protein>
<accession>A0AAD4LT51</accession>